<dbReference type="HOGENOM" id="CLU_040936_1_0_1"/>
<proteinExistence type="inferred from homology"/>
<evidence type="ECO:0000256" key="4">
    <source>
        <dbReference type="ARBA" id="ARBA00022448"/>
    </source>
</evidence>
<evidence type="ECO:0000256" key="8">
    <source>
        <dbReference type="ARBA" id="ARBA00022989"/>
    </source>
</evidence>
<dbReference type="FunCoup" id="G4TM53">
    <property type="interactions" value="135"/>
</dbReference>
<dbReference type="GO" id="GO:0005789">
    <property type="term" value="C:endoplasmic reticulum membrane"/>
    <property type="evidence" value="ECO:0007669"/>
    <property type="project" value="UniProtKB-SubCell"/>
</dbReference>
<dbReference type="OMA" id="WGWQETK"/>
<dbReference type="STRING" id="1109443.G4TM53"/>
<feature type="transmembrane region" description="Helical" evidence="12">
    <location>
        <begin position="163"/>
        <end position="190"/>
    </location>
</feature>
<dbReference type="Pfam" id="PF03839">
    <property type="entry name" value="Sec62"/>
    <property type="match status" value="1"/>
</dbReference>
<evidence type="ECO:0000256" key="7">
    <source>
        <dbReference type="ARBA" id="ARBA00022927"/>
    </source>
</evidence>
<comment type="subcellular location">
    <subcellularLocation>
        <location evidence="1">Endoplasmic reticulum membrane</location>
        <topology evidence="1">Multi-pass membrane protein</topology>
    </subcellularLocation>
</comment>
<evidence type="ECO:0000313" key="13">
    <source>
        <dbReference type="EMBL" id="CCA72396.1"/>
    </source>
</evidence>
<reference evidence="13 14" key="1">
    <citation type="journal article" date="2011" name="PLoS Pathog.">
        <title>Endophytic Life Strategies Decoded by Genome and Transcriptome Analyses of the Mutualistic Root Symbiont Piriformospora indica.</title>
        <authorList>
            <person name="Zuccaro A."/>
            <person name="Lahrmann U."/>
            <person name="Guldener U."/>
            <person name="Langen G."/>
            <person name="Pfiffi S."/>
            <person name="Biedenkopf D."/>
            <person name="Wong P."/>
            <person name="Samans B."/>
            <person name="Grimm C."/>
            <person name="Basiewicz M."/>
            <person name="Murat C."/>
            <person name="Martin F."/>
            <person name="Kogel K.H."/>
        </authorList>
    </citation>
    <scope>NUCLEOTIDE SEQUENCE [LARGE SCALE GENOMIC DNA]</scope>
    <source>
        <strain evidence="13 14">DSM 11827</strain>
    </source>
</reference>
<evidence type="ECO:0000256" key="10">
    <source>
        <dbReference type="ARBA" id="ARBA00023136"/>
    </source>
</evidence>
<dbReference type="InterPro" id="IPR004728">
    <property type="entry name" value="Sec62"/>
</dbReference>
<keyword evidence="6" id="KW-0256">Endoplasmic reticulum</keyword>
<sequence>MSLLDQQNAAPPEIRAVVNFLRGKNGPKLRTGVLNGKRIDYFKGSGAVKSLLTPAYAKLKNAPKVTSEQEAVQLLSQTIRFAFFLRVDRGESLTLTSGQTKTKAKNLNINQMQMFEPEMYFAWFYEGSQWTTYLGGVIMVIVLLAGVMFPLWPPMFRQGVSYLSMGVLGLIGLFFVIAILRLIFWLITIVVVPPGIWIFPQLFADVGFVDSFIPVWDWDIKKKKGKKEGKSKKSGKKSDGSRPDSPEGLAPPKMVVGSDSDTSRPPSARGGPTIEEVPDEDD</sequence>
<dbReference type="eggNOG" id="KOG2927">
    <property type="taxonomic scope" value="Eukaryota"/>
</dbReference>
<feature type="compositionally biased region" description="Basic and acidic residues" evidence="11">
    <location>
        <begin position="236"/>
        <end position="245"/>
    </location>
</feature>
<gene>
    <name evidence="13" type="ORF">PIIN_06330</name>
</gene>
<dbReference type="InParanoid" id="G4TM53"/>
<dbReference type="EMBL" id="CAFZ01000162">
    <property type="protein sequence ID" value="CCA72396.1"/>
    <property type="molecule type" value="Genomic_DNA"/>
</dbReference>
<dbReference type="PANTHER" id="PTHR12443:SF9">
    <property type="entry name" value="TRANSLOCATION PROTEIN SEC62"/>
    <property type="match status" value="1"/>
</dbReference>
<organism evidence="13 14">
    <name type="scientific">Serendipita indica (strain DSM 11827)</name>
    <name type="common">Root endophyte fungus</name>
    <name type="synonym">Piriformospora indica</name>
    <dbReference type="NCBI Taxonomy" id="1109443"/>
    <lineage>
        <taxon>Eukaryota</taxon>
        <taxon>Fungi</taxon>
        <taxon>Dikarya</taxon>
        <taxon>Basidiomycota</taxon>
        <taxon>Agaricomycotina</taxon>
        <taxon>Agaricomycetes</taxon>
        <taxon>Sebacinales</taxon>
        <taxon>Serendipitaceae</taxon>
        <taxon>Serendipita</taxon>
    </lineage>
</organism>
<dbReference type="AlphaFoldDB" id="G4TM53"/>
<comment type="caution">
    <text evidence="13">The sequence shown here is derived from an EMBL/GenBank/DDBJ whole genome shotgun (WGS) entry which is preliminary data.</text>
</comment>
<dbReference type="GO" id="GO:0031204">
    <property type="term" value="P:post-translational protein targeting to membrane, translocation"/>
    <property type="evidence" value="ECO:0007669"/>
    <property type="project" value="TreeGrafter"/>
</dbReference>
<dbReference type="PANTHER" id="PTHR12443">
    <property type="entry name" value="TRANSLOCATION PROTEIN SEC62"/>
    <property type="match status" value="1"/>
</dbReference>
<keyword evidence="8 12" id="KW-1133">Transmembrane helix</keyword>
<evidence type="ECO:0000256" key="1">
    <source>
        <dbReference type="ARBA" id="ARBA00004477"/>
    </source>
</evidence>
<keyword evidence="14" id="KW-1185">Reference proteome</keyword>
<accession>G4TM53</accession>
<evidence type="ECO:0000256" key="5">
    <source>
        <dbReference type="ARBA" id="ARBA00022692"/>
    </source>
</evidence>
<feature type="compositionally biased region" description="Basic residues" evidence="11">
    <location>
        <begin position="223"/>
        <end position="235"/>
    </location>
</feature>
<feature type="transmembrane region" description="Helical" evidence="12">
    <location>
        <begin position="130"/>
        <end position="151"/>
    </location>
</feature>
<keyword evidence="4" id="KW-0813">Transport</keyword>
<keyword evidence="10 12" id="KW-0472">Membrane</keyword>
<keyword evidence="7" id="KW-0653">Protein transport</keyword>
<dbReference type="NCBIfam" id="TIGR00869">
    <property type="entry name" value="sec62"/>
    <property type="match status" value="1"/>
</dbReference>
<evidence type="ECO:0000256" key="3">
    <source>
        <dbReference type="ARBA" id="ARBA00021257"/>
    </source>
</evidence>
<protein>
    <recommendedName>
        <fullName evidence="3">Translocation protein SEC62</fullName>
    </recommendedName>
</protein>
<evidence type="ECO:0000256" key="11">
    <source>
        <dbReference type="SAM" id="MobiDB-lite"/>
    </source>
</evidence>
<evidence type="ECO:0000256" key="12">
    <source>
        <dbReference type="SAM" id="Phobius"/>
    </source>
</evidence>
<evidence type="ECO:0000256" key="9">
    <source>
        <dbReference type="ARBA" id="ARBA00023010"/>
    </source>
</evidence>
<evidence type="ECO:0000256" key="6">
    <source>
        <dbReference type="ARBA" id="ARBA00022824"/>
    </source>
</evidence>
<evidence type="ECO:0000256" key="2">
    <source>
        <dbReference type="ARBA" id="ARBA00010604"/>
    </source>
</evidence>
<keyword evidence="5 12" id="KW-0812">Transmembrane</keyword>
<dbReference type="OrthoDB" id="200187at2759"/>
<keyword evidence="9" id="KW-0811">Translocation</keyword>
<evidence type="ECO:0000313" key="14">
    <source>
        <dbReference type="Proteomes" id="UP000007148"/>
    </source>
</evidence>
<dbReference type="Proteomes" id="UP000007148">
    <property type="component" value="Unassembled WGS sequence"/>
</dbReference>
<name>G4TM53_SERID</name>
<feature type="region of interest" description="Disordered" evidence="11">
    <location>
        <begin position="223"/>
        <end position="282"/>
    </location>
</feature>
<comment type="similarity">
    <text evidence="2">Belongs to the SEC62 family.</text>
</comment>
<dbReference type="InterPro" id="IPR011553">
    <property type="entry name" value="Sec62_asco"/>
</dbReference>